<evidence type="ECO:0000256" key="4">
    <source>
        <dbReference type="ARBA" id="ARBA00023002"/>
    </source>
</evidence>
<dbReference type="Pfam" id="PF00067">
    <property type="entry name" value="p450"/>
    <property type="match status" value="1"/>
</dbReference>
<dbReference type="InterPro" id="IPR001128">
    <property type="entry name" value="Cyt_P450"/>
</dbReference>
<keyword evidence="2" id="KW-0349">Heme</keyword>
<evidence type="ECO:0000256" key="5">
    <source>
        <dbReference type="ARBA" id="ARBA00023004"/>
    </source>
</evidence>
<dbReference type="Proteomes" id="UP001215712">
    <property type="component" value="Unassembled WGS sequence"/>
</dbReference>
<evidence type="ECO:0000313" key="7">
    <source>
        <dbReference type="EMBL" id="KAJ5738309.1"/>
    </source>
</evidence>
<dbReference type="Gene3D" id="1.10.630.10">
    <property type="entry name" value="Cytochrome P450"/>
    <property type="match status" value="1"/>
</dbReference>
<keyword evidence="5" id="KW-0408">Iron</keyword>
<keyword evidence="8" id="KW-1185">Reference proteome</keyword>
<accession>A0AAD6HUT0</accession>
<keyword evidence="3" id="KW-0479">Metal-binding</keyword>
<dbReference type="GO" id="GO:0043386">
    <property type="term" value="P:mycotoxin biosynthetic process"/>
    <property type="evidence" value="ECO:0007669"/>
    <property type="project" value="UniProtKB-ARBA"/>
</dbReference>
<evidence type="ECO:0000313" key="8">
    <source>
        <dbReference type="Proteomes" id="UP001215712"/>
    </source>
</evidence>
<sequence length="186" mass="21051">MLKFLHLFPPVPSLPKFAYGSPQPLKLKDKTIVIPQNSGLIINLISTQTSSTYWADLFTWKPARWVTNAPTTESDPALLLDPERINTPKLGSTDPTDERLVTPSRCTYFPWADGGHSCPGNKFSQVEFVAVMAKLLRHYRVRAVPNPDETSEQTFQRIMAITQDVDRQLLLRMKDADQVRLVCVRA</sequence>
<evidence type="ECO:0000256" key="6">
    <source>
        <dbReference type="ARBA" id="ARBA00023033"/>
    </source>
</evidence>
<comment type="similarity">
    <text evidence="1">Belongs to the cytochrome P450 family.</text>
</comment>
<dbReference type="GO" id="GO:0004497">
    <property type="term" value="F:monooxygenase activity"/>
    <property type="evidence" value="ECO:0007669"/>
    <property type="project" value="UniProtKB-KW"/>
</dbReference>
<dbReference type="GO" id="GO:0016705">
    <property type="term" value="F:oxidoreductase activity, acting on paired donors, with incorporation or reduction of molecular oxygen"/>
    <property type="evidence" value="ECO:0007669"/>
    <property type="project" value="InterPro"/>
</dbReference>
<evidence type="ECO:0000256" key="2">
    <source>
        <dbReference type="ARBA" id="ARBA00022617"/>
    </source>
</evidence>
<dbReference type="SUPFAM" id="SSF48264">
    <property type="entry name" value="Cytochrome P450"/>
    <property type="match status" value="1"/>
</dbReference>
<comment type="caution">
    <text evidence="7">The sequence shown here is derived from an EMBL/GenBank/DDBJ whole genome shotgun (WGS) entry which is preliminary data.</text>
</comment>
<protein>
    <submittedName>
        <fullName evidence="7">Cytochrome P450</fullName>
    </submittedName>
</protein>
<dbReference type="GO" id="GO:0005506">
    <property type="term" value="F:iron ion binding"/>
    <property type="evidence" value="ECO:0007669"/>
    <property type="project" value="InterPro"/>
</dbReference>
<evidence type="ECO:0000256" key="1">
    <source>
        <dbReference type="ARBA" id="ARBA00010617"/>
    </source>
</evidence>
<dbReference type="PANTHER" id="PTHR24291:SF50">
    <property type="entry name" value="BIFUNCTIONAL ALBAFLAVENONE MONOOXYGENASE_TERPENE SYNTHASE"/>
    <property type="match status" value="1"/>
</dbReference>
<dbReference type="AlphaFoldDB" id="A0AAD6HUT0"/>
<dbReference type="GO" id="GO:0020037">
    <property type="term" value="F:heme binding"/>
    <property type="evidence" value="ECO:0007669"/>
    <property type="project" value="InterPro"/>
</dbReference>
<reference evidence="7" key="1">
    <citation type="journal article" date="2023" name="IMA Fungus">
        <title>Comparative genomic study of the Penicillium genus elucidates a diverse pangenome and 15 lateral gene transfer events.</title>
        <authorList>
            <person name="Petersen C."/>
            <person name="Sorensen T."/>
            <person name="Nielsen M.R."/>
            <person name="Sondergaard T.E."/>
            <person name="Sorensen J.L."/>
            <person name="Fitzpatrick D.A."/>
            <person name="Frisvad J.C."/>
            <person name="Nielsen K.L."/>
        </authorList>
    </citation>
    <scope>NUCLEOTIDE SEQUENCE</scope>
    <source>
        <strain evidence="7">IBT 17514</strain>
    </source>
</reference>
<dbReference type="PANTHER" id="PTHR24291">
    <property type="entry name" value="CYTOCHROME P450 FAMILY 4"/>
    <property type="match status" value="1"/>
</dbReference>
<gene>
    <name evidence="7" type="ORF">N7493_001464</name>
</gene>
<name>A0AAD6HUT0_9EURO</name>
<keyword evidence="6" id="KW-0503">Monooxygenase</keyword>
<dbReference type="InterPro" id="IPR050196">
    <property type="entry name" value="Cytochrome_P450_Monoox"/>
</dbReference>
<keyword evidence="4" id="KW-0560">Oxidoreductase</keyword>
<evidence type="ECO:0000256" key="3">
    <source>
        <dbReference type="ARBA" id="ARBA00022723"/>
    </source>
</evidence>
<reference evidence="7" key="2">
    <citation type="submission" date="2023-01" db="EMBL/GenBank/DDBJ databases">
        <authorList>
            <person name="Petersen C."/>
        </authorList>
    </citation>
    <scope>NUCLEOTIDE SEQUENCE</scope>
    <source>
        <strain evidence="7">IBT 17514</strain>
    </source>
</reference>
<dbReference type="InterPro" id="IPR036396">
    <property type="entry name" value="Cyt_P450_sf"/>
</dbReference>
<organism evidence="7 8">
    <name type="scientific">Penicillium malachiteum</name>
    <dbReference type="NCBI Taxonomy" id="1324776"/>
    <lineage>
        <taxon>Eukaryota</taxon>
        <taxon>Fungi</taxon>
        <taxon>Dikarya</taxon>
        <taxon>Ascomycota</taxon>
        <taxon>Pezizomycotina</taxon>
        <taxon>Eurotiomycetes</taxon>
        <taxon>Eurotiomycetidae</taxon>
        <taxon>Eurotiales</taxon>
        <taxon>Aspergillaceae</taxon>
        <taxon>Penicillium</taxon>
    </lineage>
</organism>
<dbReference type="EMBL" id="JAQJAN010000002">
    <property type="protein sequence ID" value="KAJ5738309.1"/>
    <property type="molecule type" value="Genomic_DNA"/>
</dbReference>
<proteinExistence type="inferred from homology"/>